<dbReference type="AlphaFoldDB" id="A0A9D2T6I2"/>
<dbReference type="SUPFAM" id="SSF55031">
    <property type="entry name" value="Bacterial exopeptidase dimerisation domain"/>
    <property type="match status" value="1"/>
</dbReference>
<dbReference type="Proteomes" id="UP000823883">
    <property type="component" value="Unassembled WGS sequence"/>
</dbReference>
<dbReference type="EMBL" id="DWWL01000010">
    <property type="protein sequence ID" value="HJC46860.1"/>
    <property type="molecule type" value="Genomic_DNA"/>
</dbReference>
<dbReference type="PANTHER" id="PTHR11014:SF63">
    <property type="entry name" value="METALLOPEPTIDASE, PUTATIVE (AFU_ORTHOLOGUE AFUA_6G09600)-RELATED"/>
    <property type="match status" value="1"/>
</dbReference>
<sequence length="310" mass="33716">MEAYGEKIRELALGQQDYAVRMRREFHRYPEVSGEEWKTRGRLIAEIEKMGLPYEKVPGTGLIAVIQGKKPGKSRVLRADMDGLPLKEERENLVREKVCVSQTDGVCHACGHDAHMAVLLGTMKVLCQMQEELSGTVYCCFEEGEETNCGVDAMLKALEKYPVDECFALHVYNALDAGRINVVPGPRMAGTVGIGITVKGRSGHGSRPDQAVSPIIPAAHIITQLNSAFMNQLNVEETVTLGIGMVKAGEATNIIPDTAYVGGTARFFNREEGEKALAVINRVAENTAACHGCTVAFEGRHNISPYPGGQ</sequence>
<reference evidence="1" key="2">
    <citation type="submission" date="2021-04" db="EMBL/GenBank/DDBJ databases">
        <authorList>
            <person name="Gilroy R."/>
        </authorList>
    </citation>
    <scope>NUCLEOTIDE SEQUENCE</scope>
    <source>
        <strain evidence="1">CHK183-5548</strain>
    </source>
</reference>
<dbReference type="PANTHER" id="PTHR11014">
    <property type="entry name" value="PEPTIDASE M20 FAMILY MEMBER"/>
    <property type="match status" value="1"/>
</dbReference>
<dbReference type="NCBIfam" id="TIGR01891">
    <property type="entry name" value="amidohydrolases"/>
    <property type="match status" value="1"/>
</dbReference>
<dbReference type="InterPro" id="IPR002933">
    <property type="entry name" value="Peptidase_M20"/>
</dbReference>
<dbReference type="Gene3D" id="3.30.70.360">
    <property type="match status" value="1"/>
</dbReference>
<reference evidence="1" key="1">
    <citation type="journal article" date="2021" name="PeerJ">
        <title>Extensive microbial diversity within the chicken gut microbiome revealed by metagenomics and culture.</title>
        <authorList>
            <person name="Gilroy R."/>
            <person name="Ravi A."/>
            <person name="Getino M."/>
            <person name="Pursley I."/>
            <person name="Horton D.L."/>
            <person name="Alikhan N.F."/>
            <person name="Baker D."/>
            <person name="Gharbi K."/>
            <person name="Hall N."/>
            <person name="Watson M."/>
            <person name="Adriaenssens E.M."/>
            <person name="Foster-Nyarko E."/>
            <person name="Jarju S."/>
            <person name="Secka A."/>
            <person name="Antonio M."/>
            <person name="Oren A."/>
            <person name="Chaudhuri R.R."/>
            <person name="La Ragione R."/>
            <person name="Hildebrand F."/>
            <person name="Pallen M.J."/>
        </authorList>
    </citation>
    <scope>NUCLEOTIDE SEQUENCE</scope>
    <source>
        <strain evidence="1">CHK183-5548</strain>
    </source>
</reference>
<dbReference type="Gene3D" id="3.40.630.10">
    <property type="entry name" value="Zn peptidases"/>
    <property type="match status" value="1"/>
</dbReference>
<comment type="caution">
    <text evidence="1">The sequence shown here is derived from an EMBL/GenBank/DDBJ whole genome shotgun (WGS) entry which is preliminary data.</text>
</comment>
<evidence type="ECO:0000313" key="1">
    <source>
        <dbReference type="EMBL" id="HJC46860.1"/>
    </source>
</evidence>
<dbReference type="SUPFAM" id="SSF53187">
    <property type="entry name" value="Zn-dependent exopeptidases"/>
    <property type="match status" value="1"/>
</dbReference>
<evidence type="ECO:0000313" key="2">
    <source>
        <dbReference type="Proteomes" id="UP000823883"/>
    </source>
</evidence>
<organism evidence="1 2">
    <name type="scientific">Candidatus Lachnoclostridium pullistercoris</name>
    <dbReference type="NCBI Taxonomy" id="2838632"/>
    <lineage>
        <taxon>Bacteria</taxon>
        <taxon>Bacillati</taxon>
        <taxon>Bacillota</taxon>
        <taxon>Clostridia</taxon>
        <taxon>Lachnospirales</taxon>
        <taxon>Lachnospiraceae</taxon>
    </lineage>
</organism>
<proteinExistence type="predicted"/>
<protein>
    <submittedName>
        <fullName evidence="1">Amidohydrolase</fullName>
    </submittedName>
</protein>
<dbReference type="Pfam" id="PF01546">
    <property type="entry name" value="Peptidase_M20"/>
    <property type="match status" value="1"/>
</dbReference>
<name>A0A9D2T6I2_9FIRM</name>
<dbReference type="GO" id="GO:0016787">
    <property type="term" value="F:hydrolase activity"/>
    <property type="evidence" value="ECO:0007669"/>
    <property type="project" value="InterPro"/>
</dbReference>
<gene>
    <name evidence="1" type="ORF">IAA04_02265</name>
</gene>
<dbReference type="InterPro" id="IPR017439">
    <property type="entry name" value="Amidohydrolase"/>
</dbReference>
<dbReference type="InterPro" id="IPR036264">
    <property type="entry name" value="Bact_exopeptidase_dim_dom"/>
</dbReference>
<accession>A0A9D2T6I2</accession>